<feature type="transmembrane region" description="Helical" evidence="2">
    <location>
        <begin position="104"/>
        <end position="124"/>
    </location>
</feature>
<dbReference type="Proteomes" id="UP000597444">
    <property type="component" value="Unassembled WGS sequence"/>
</dbReference>
<dbReference type="InterPro" id="IPR002372">
    <property type="entry name" value="PQQ_rpt_dom"/>
</dbReference>
<dbReference type="SMART" id="SM00564">
    <property type="entry name" value="PQQ"/>
    <property type="match status" value="5"/>
</dbReference>
<evidence type="ECO:0000313" key="4">
    <source>
        <dbReference type="EMBL" id="GHO93201.1"/>
    </source>
</evidence>
<accession>A0A8J3IPU1</accession>
<dbReference type="AlphaFoldDB" id="A0A8J3IPU1"/>
<dbReference type="PANTHER" id="PTHR34512:SF30">
    <property type="entry name" value="OUTER MEMBRANE PROTEIN ASSEMBLY FACTOR BAMB"/>
    <property type="match status" value="1"/>
</dbReference>
<reference evidence="4" key="1">
    <citation type="submission" date="2020-10" db="EMBL/GenBank/DDBJ databases">
        <title>Taxonomic study of unclassified bacteria belonging to the class Ktedonobacteria.</title>
        <authorList>
            <person name="Yabe S."/>
            <person name="Wang C.M."/>
            <person name="Zheng Y."/>
            <person name="Sakai Y."/>
            <person name="Cavaletti L."/>
            <person name="Monciardini P."/>
            <person name="Donadio S."/>
        </authorList>
    </citation>
    <scope>NUCLEOTIDE SEQUENCE</scope>
    <source>
        <strain evidence="4">ID150040</strain>
    </source>
</reference>
<feature type="compositionally biased region" description="Polar residues" evidence="1">
    <location>
        <begin position="131"/>
        <end position="142"/>
    </location>
</feature>
<dbReference type="RefSeq" id="WP_220203995.1">
    <property type="nucleotide sequence ID" value="NZ_BNJK01000001.1"/>
</dbReference>
<dbReference type="PANTHER" id="PTHR34512">
    <property type="entry name" value="CELL SURFACE PROTEIN"/>
    <property type="match status" value="1"/>
</dbReference>
<dbReference type="InterPro" id="IPR015943">
    <property type="entry name" value="WD40/YVTN_repeat-like_dom_sf"/>
</dbReference>
<dbReference type="EMBL" id="BNJK01000001">
    <property type="protein sequence ID" value="GHO93201.1"/>
    <property type="molecule type" value="Genomic_DNA"/>
</dbReference>
<evidence type="ECO:0000256" key="2">
    <source>
        <dbReference type="SAM" id="Phobius"/>
    </source>
</evidence>
<gene>
    <name evidence="4" type="ORF">KSF_032490</name>
</gene>
<keyword evidence="2" id="KW-0812">Transmembrane</keyword>
<feature type="domain" description="Pyrrolo-quinoline quinone repeat" evidence="3">
    <location>
        <begin position="91"/>
        <end position="271"/>
    </location>
</feature>
<dbReference type="Pfam" id="PF13360">
    <property type="entry name" value="PQQ_2"/>
    <property type="match status" value="2"/>
</dbReference>
<dbReference type="InterPro" id="IPR011047">
    <property type="entry name" value="Quinoprotein_ADH-like_sf"/>
</dbReference>
<dbReference type="InterPro" id="IPR018391">
    <property type="entry name" value="PQQ_b-propeller_rpt"/>
</dbReference>
<feature type="region of interest" description="Disordered" evidence="1">
    <location>
        <begin position="131"/>
        <end position="153"/>
    </location>
</feature>
<evidence type="ECO:0000313" key="5">
    <source>
        <dbReference type="Proteomes" id="UP000597444"/>
    </source>
</evidence>
<protein>
    <recommendedName>
        <fullName evidence="3">Pyrrolo-quinoline quinone repeat domain-containing protein</fullName>
    </recommendedName>
</protein>
<keyword evidence="2" id="KW-1133">Transmembrane helix</keyword>
<dbReference type="SUPFAM" id="SSF50998">
    <property type="entry name" value="Quinoprotein alcohol dehydrogenase-like"/>
    <property type="match status" value="1"/>
</dbReference>
<feature type="domain" description="Pyrrolo-quinoline quinone repeat" evidence="3">
    <location>
        <begin position="342"/>
        <end position="480"/>
    </location>
</feature>
<keyword evidence="5" id="KW-1185">Reference proteome</keyword>
<evidence type="ECO:0000256" key="1">
    <source>
        <dbReference type="SAM" id="MobiDB-lite"/>
    </source>
</evidence>
<name>A0A8J3IPU1_9CHLR</name>
<evidence type="ECO:0000259" key="3">
    <source>
        <dbReference type="Pfam" id="PF13360"/>
    </source>
</evidence>
<comment type="caution">
    <text evidence="4">The sequence shown here is derived from an EMBL/GenBank/DDBJ whole genome shotgun (WGS) entry which is preliminary data.</text>
</comment>
<keyword evidence="2" id="KW-0472">Membrane</keyword>
<sequence length="521" mass="57886">MQNDSRNDRFTPEAIDEQIAQLKQGSQSDAADARLVKDLEQTYREEQEEEQAIERIRASLMAKMQPSDEQKVRQPSGELPRRKRIDRMYTYEKRQGKQQWMQKWSILAAAVVMAIVVGSLITVLQLTHRSSSGGAISMGTSEQQTPATKKAPPTDPGIYLGLFNQLVKVDKQTHKVLWRFVVRSDPKDGPMFQDPQVHDAPLVANGMVYFTAWTGRMYAVDAQTGLLRWERNFQADLGPLKMANDILYISAGLHVPGSLSDSIYALDPADGTTKITYKMKGQIMGIFDGIMYVNGGATLIAVKVSDGSQIWATAIDAKGQQRFNTNIYLKNGKLYASSMGPRDSYVYVIDPQNGKIVWLSLMTNSIVGDMVVDENGRIYCGTQDHPYVYAFDPKLKSQKELWKYHTTIGEFFPAPILQNGIVYIGQSSMNALNEDDHLIALDTATGRQKWAIPLKGYTESGKNEPLVLHNGVIYLGTAGGLQGFAADSRKQVLMIPNDLLVSKKDIGDNGSFMGIAITIVD</sequence>
<organism evidence="4 5">
    <name type="scientific">Reticulibacter mediterranei</name>
    <dbReference type="NCBI Taxonomy" id="2778369"/>
    <lineage>
        <taxon>Bacteria</taxon>
        <taxon>Bacillati</taxon>
        <taxon>Chloroflexota</taxon>
        <taxon>Ktedonobacteria</taxon>
        <taxon>Ktedonobacterales</taxon>
        <taxon>Reticulibacteraceae</taxon>
        <taxon>Reticulibacter</taxon>
    </lineage>
</organism>
<dbReference type="Gene3D" id="2.130.10.10">
    <property type="entry name" value="YVTN repeat-like/Quinoprotein amine dehydrogenase"/>
    <property type="match status" value="2"/>
</dbReference>
<proteinExistence type="predicted"/>